<keyword evidence="2 6" id="KW-0732">Signal</keyword>
<keyword evidence="3" id="KW-0378">Hydrolase</keyword>
<evidence type="ECO:0000256" key="6">
    <source>
        <dbReference type="SAM" id="SignalP"/>
    </source>
</evidence>
<dbReference type="CDD" id="cd16147">
    <property type="entry name" value="G6S"/>
    <property type="match status" value="1"/>
</dbReference>
<dbReference type="GO" id="GO:0016787">
    <property type="term" value="F:hydrolase activity"/>
    <property type="evidence" value="ECO:0007669"/>
    <property type="project" value="UniProtKB-KW"/>
</dbReference>
<evidence type="ECO:0000313" key="9">
    <source>
        <dbReference type="Proteomes" id="UP000294257"/>
    </source>
</evidence>
<reference evidence="8 9" key="1">
    <citation type="submission" date="2019-02" db="EMBL/GenBank/DDBJ databases">
        <title>Genomic Encyclopedia of Type Strains, Phase IV (KMG-IV): sequencing the most valuable type-strain genomes for metagenomic binning, comparative biology and taxonomic classification.</title>
        <authorList>
            <person name="Goeker M."/>
        </authorList>
    </citation>
    <scope>NUCLEOTIDE SEQUENCE [LARGE SCALE GENOMIC DNA]</scope>
    <source>
        <strain evidence="8 9">DSM 101727</strain>
    </source>
</reference>
<feature type="domain" description="Sulfatase N-terminal" evidence="7">
    <location>
        <begin position="31"/>
        <end position="394"/>
    </location>
</feature>
<evidence type="ECO:0000256" key="5">
    <source>
        <dbReference type="SAM" id="MobiDB-lite"/>
    </source>
</evidence>
<proteinExistence type="inferred from homology"/>
<comment type="caution">
    <text evidence="8">The sequence shown here is derived from an EMBL/GenBank/DDBJ whole genome shotgun (WGS) entry which is preliminary data.</text>
</comment>
<feature type="signal peptide" evidence="6">
    <location>
        <begin position="1"/>
        <end position="20"/>
    </location>
</feature>
<evidence type="ECO:0000256" key="2">
    <source>
        <dbReference type="ARBA" id="ARBA00022729"/>
    </source>
</evidence>
<dbReference type="PANTHER" id="PTHR43108">
    <property type="entry name" value="N-ACETYLGLUCOSAMINE-6-SULFATASE FAMILY MEMBER"/>
    <property type="match status" value="1"/>
</dbReference>
<feature type="region of interest" description="Disordered" evidence="5">
    <location>
        <begin position="480"/>
        <end position="523"/>
    </location>
</feature>
<organism evidence="8 9">
    <name type="scientific">Herbihabitans rhizosphaerae</name>
    <dbReference type="NCBI Taxonomy" id="1872711"/>
    <lineage>
        <taxon>Bacteria</taxon>
        <taxon>Bacillati</taxon>
        <taxon>Actinomycetota</taxon>
        <taxon>Actinomycetes</taxon>
        <taxon>Pseudonocardiales</taxon>
        <taxon>Pseudonocardiaceae</taxon>
        <taxon>Herbihabitans</taxon>
    </lineage>
</organism>
<evidence type="ECO:0000313" key="8">
    <source>
        <dbReference type="EMBL" id="RZS40914.1"/>
    </source>
</evidence>
<dbReference type="InterPro" id="IPR017850">
    <property type="entry name" value="Alkaline_phosphatase_core_sf"/>
</dbReference>
<evidence type="ECO:0000256" key="4">
    <source>
        <dbReference type="ARBA" id="ARBA00023180"/>
    </source>
</evidence>
<name>A0A4Q7KVZ7_9PSEU</name>
<dbReference type="InterPro" id="IPR024607">
    <property type="entry name" value="Sulfatase_CS"/>
</dbReference>
<gene>
    <name evidence="8" type="ORF">EV193_103229</name>
</gene>
<dbReference type="PANTHER" id="PTHR43108:SF8">
    <property type="entry name" value="SD21168P"/>
    <property type="match status" value="1"/>
</dbReference>
<sequence length="523" mass="57999">MLAGVLVAVATLSACTAASAAQQPAPAEKKPNIVYFLVDDMSADLLQYMDTVKSLADGGARFDNYFVSNSLCCPSRASMFTGEHPHNTGVLTNKGTDNGGYEAFKKHEGRTYAAALHDARYRTGYLGKYINEYTLPADYHVPQGWDEWHAGSGGAYNEFQYQVSQYIREENKREIGDGGGKYFTDLLGDRAVNFIERSRQHAPDRPFFLQVAAFSPHSGVKNPDDKEPLFPPAIRDRPKDRWPGGEFPHGDCGGPDCRAQDLTKLPAFDEDTSDKPSWVRREPLAGDEKLIQALRNDFRNRIRMVQSIDDAVARVLSSLNEAEKNNTYFVFTSDNGFHLGQHRLMRGKTTAYDHDVRVPMLVKRPQSAQGGTSVRGEIVQNVDLFATFLDIAGVRPELRDSRDGRSLLPMINGQTPPNWRNAALIEHVTPNPNAPGEVDPDAQRAGGNSNPPTYQAVRLPHELYVEYANAQKEREYYDMSTDPNQETNKPNDPRAGQLAGPLRTLANCGQPDAPDCWTASHIG</sequence>
<protein>
    <submittedName>
        <fullName evidence="8">Arylsulfatase A-like enzyme</fullName>
    </submittedName>
</protein>
<evidence type="ECO:0000259" key="7">
    <source>
        <dbReference type="Pfam" id="PF00884"/>
    </source>
</evidence>
<accession>A0A4Q7KVZ7</accession>
<feature type="chain" id="PRO_5020936222" evidence="6">
    <location>
        <begin position="21"/>
        <end position="523"/>
    </location>
</feature>
<feature type="compositionally biased region" description="Polar residues" evidence="5">
    <location>
        <begin position="481"/>
        <end position="490"/>
    </location>
</feature>
<dbReference type="Gene3D" id="3.40.720.10">
    <property type="entry name" value="Alkaline Phosphatase, subunit A"/>
    <property type="match status" value="1"/>
</dbReference>
<evidence type="ECO:0000256" key="3">
    <source>
        <dbReference type="ARBA" id="ARBA00022801"/>
    </source>
</evidence>
<comment type="similarity">
    <text evidence="1">Belongs to the sulfatase family.</text>
</comment>
<dbReference type="Pfam" id="PF00884">
    <property type="entry name" value="Sulfatase"/>
    <property type="match status" value="1"/>
</dbReference>
<dbReference type="AlphaFoldDB" id="A0A4Q7KVZ7"/>
<dbReference type="Proteomes" id="UP000294257">
    <property type="component" value="Unassembled WGS sequence"/>
</dbReference>
<dbReference type="SUPFAM" id="SSF53649">
    <property type="entry name" value="Alkaline phosphatase-like"/>
    <property type="match status" value="1"/>
</dbReference>
<dbReference type="EMBL" id="SGWQ01000003">
    <property type="protein sequence ID" value="RZS40914.1"/>
    <property type="molecule type" value="Genomic_DNA"/>
</dbReference>
<keyword evidence="9" id="KW-1185">Reference proteome</keyword>
<evidence type="ECO:0000256" key="1">
    <source>
        <dbReference type="ARBA" id="ARBA00008779"/>
    </source>
</evidence>
<keyword evidence="4" id="KW-0325">Glycoprotein</keyword>
<dbReference type="PROSITE" id="PS00523">
    <property type="entry name" value="SULFATASE_1"/>
    <property type="match status" value="1"/>
</dbReference>
<feature type="region of interest" description="Disordered" evidence="5">
    <location>
        <begin position="430"/>
        <end position="455"/>
    </location>
</feature>
<dbReference type="InterPro" id="IPR000917">
    <property type="entry name" value="Sulfatase_N"/>
</dbReference>